<sequence length="611" mass="66102">MPKLPDVTALGGRPTPRATRGVQDVAVAGRGVQAAADIFSREAAQTGTELGALAQSLGEAGDIFAQAEARIRKREDLIAVTKAEAAYDQGMRERFNAISTEQDWALIKTGTEYRDFSSQSRQNALTGFSGSVDARAAFEASLYKRHNSWMGKAAAETLGAQNAFFLGQIEEGAADLQRRAFENPSAALSLLVEADALVDKHAPGLKPEQERFTRADTYSRIITGAVDRLIAQGEIDDAEEIVLDPAVRGVLGTESQGDLFRRLTNARIEIANRGLTGAAAGAATIEEATAILGREPGPGERIQLAGFEEVVPVRPDVLDETGAIKRDASAEIRRQAVQLLGGSETTALPADVARAAQELGAETEKILEAGEEDSIGQAVALATKRVDLPEALSFPEIADRGIAAIEQETAEGPTEAELASAEQKLRVQDATGAVSAFIDFFGNRIVGQIDPSYVDPDIVTARQRLALLETEFVVAFRRSPRLPVWEQVKLSRIFQGPAILRSPEAVRVELQTIEQLLTDHIEINRRLLEAPLPIEMKSEALGEIMSLAGFRARIRNFELNPAFPEFRTVEDVGAGSIEELRAFVERTPEEELNLLPPEVVDLMADRLTKGQ</sequence>
<gene>
    <name evidence="1" type="ORF">LCGC14_0327790</name>
</gene>
<name>A0A0F9U069_9ZZZZ</name>
<evidence type="ECO:0000313" key="1">
    <source>
        <dbReference type="EMBL" id="KKN80687.1"/>
    </source>
</evidence>
<proteinExistence type="predicted"/>
<dbReference type="AlphaFoldDB" id="A0A0F9U069"/>
<reference evidence="1" key="1">
    <citation type="journal article" date="2015" name="Nature">
        <title>Complex archaea that bridge the gap between prokaryotes and eukaryotes.</title>
        <authorList>
            <person name="Spang A."/>
            <person name="Saw J.H."/>
            <person name="Jorgensen S.L."/>
            <person name="Zaremba-Niedzwiedzka K."/>
            <person name="Martijn J."/>
            <person name="Lind A.E."/>
            <person name="van Eijk R."/>
            <person name="Schleper C."/>
            <person name="Guy L."/>
            <person name="Ettema T.J."/>
        </authorList>
    </citation>
    <scope>NUCLEOTIDE SEQUENCE</scope>
</reference>
<organism evidence="1">
    <name type="scientific">marine sediment metagenome</name>
    <dbReference type="NCBI Taxonomy" id="412755"/>
    <lineage>
        <taxon>unclassified sequences</taxon>
        <taxon>metagenomes</taxon>
        <taxon>ecological metagenomes</taxon>
    </lineage>
</organism>
<comment type="caution">
    <text evidence="1">The sequence shown here is derived from an EMBL/GenBank/DDBJ whole genome shotgun (WGS) entry which is preliminary data.</text>
</comment>
<accession>A0A0F9U069</accession>
<protein>
    <submittedName>
        <fullName evidence="1">Uncharacterized protein</fullName>
    </submittedName>
</protein>
<dbReference type="EMBL" id="LAZR01000227">
    <property type="protein sequence ID" value="KKN80687.1"/>
    <property type="molecule type" value="Genomic_DNA"/>
</dbReference>